<feature type="repeat" description="RCC1" evidence="11">
    <location>
        <begin position="15"/>
        <end position="67"/>
    </location>
</feature>
<name>A0A667HEP9_LYNCA</name>
<feature type="domain" description="RCC1-like" evidence="13">
    <location>
        <begin position="17"/>
        <end position="398"/>
    </location>
</feature>
<dbReference type="PANTHER" id="PTHR22872">
    <property type="entry name" value="BTK-BINDING PROTEIN-RELATED"/>
    <property type="match status" value="1"/>
</dbReference>
<evidence type="ECO:0000256" key="2">
    <source>
        <dbReference type="ARBA" id="ARBA00004496"/>
    </source>
</evidence>
<comment type="subcellular location">
    <subcellularLocation>
        <location evidence="2">Cytoplasm</location>
    </subcellularLocation>
    <subcellularLocation>
        <location evidence="1">Nucleus</location>
    </subcellularLocation>
</comment>
<dbReference type="InterPro" id="IPR051625">
    <property type="entry name" value="Signaling_Regulatory_Domain"/>
</dbReference>
<dbReference type="Pfam" id="PF25390">
    <property type="entry name" value="WD40_RLD"/>
    <property type="match status" value="1"/>
</dbReference>
<dbReference type="FunFam" id="2.130.10.30:FF:000029">
    <property type="entry name" value="Secretion-regulating guanine nucleotide exchange factor"/>
    <property type="match status" value="1"/>
</dbReference>
<evidence type="ECO:0000256" key="6">
    <source>
        <dbReference type="ARBA" id="ARBA00022737"/>
    </source>
</evidence>
<evidence type="ECO:0000256" key="10">
    <source>
        <dbReference type="ARBA" id="ARBA00067271"/>
    </source>
</evidence>
<evidence type="ECO:0000256" key="9">
    <source>
        <dbReference type="ARBA" id="ARBA00065149"/>
    </source>
</evidence>
<dbReference type="GO" id="GO:0005737">
    <property type="term" value="C:cytoplasm"/>
    <property type="evidence" value="ECO:0007669"/>
    <property type="project" value="UniProtKB-SubCell"/>
</dbReference>
<organism evidence="14 15">
    <name type="scientific">Lynx canadensis</name>
    <name type="common">Canada lynx</name>
    <name type="synonym">Felis canadensis</name>
    <dbReference type="NCBI Taxonomy" id="61383"/>
    <lineage>
        <taxon>Eukaryota</taxon>
        <taxon>Metazoa</taxon>
        <taxon>Chordata</taxon>
        <taxon>Craniata</taxon>
        <taxon>Vertebrata</taxon>
        <taxon>Euteleostomi</taxon>
        <taxon>Mammalia</taxon>
        <taxon>Eutheria</taxon>
        <taxon>Laurasiatheria</taxon>
        <taxon>Carnivora</taxon>
        <taxon>Feliformia</taxon>
        <taxon>Felidae</taxon>
        <taxon>Felinae</taxon>
        <taxon>Lynx</taxon>
    </lineage>
</organism>
<reference evidence="14" key="1">
    <citation type="submission" date="2025-08" db="UniProtKB">
        <authorList>
            <consortium name="Ensembl"/>
        </authorList>
    </citation>
    <scope>IDENTIFICATION</scope>
</reference>
<dbReference type="InterPro" id="IPR058923">
    <property type="entry name" value="RCC1-like_dom"/>
</dbReference>
<dbReference type="GO" id="GO:0005634">
    <property type="term" value="C:nucleus"/>
    <property type="evidence" value="ECO:0007669"/>
    <property type="project" value="UniProtKB-SubCell"/>
</dbReference>
<feature type="repeat" description="RCC1" evidence="11">
    <location>
        <begin position="351"/>
        <end position="402"/>
    </location>
</feature>
<dbReference type="AlphaFoldDB" id="A0A667HEP9"/>
<feature type="repeat" description="RCC1" evidence="11">
    <location>
        <begin position="68"/>
        <end position="119"/>
    </location>
</feature>
<evidence type="ECO:0000256" key="3">
    <source>
        <dbReference type="ARBA" id="ARBA00022490"/>
    </source>
</evidence>
<keyword evidence="7" id="KW-0539">Nucleus</keyword>
<feature type="repeat" description="RCC1" evidence="11">
    <location>
        <begin position="284"/>
        <end position="351"/>
    </location>
</feature>
<feature type="region of interest" description="Disordered" evidence="12">
    <location>
        <begin position="411"/>
        <end position="457"/>
    </location>
</feature>
<comment type="function">
    <text evidence="8">Probable guanine nucleotide exchange factor (GEF), which may be involved in the secretion process.</text>
</comment>
<evidence type="ECO:0000313" key="15">
    <source>
        <dbReference type="Proteomes" id="UP000472241"/>
    </source>
</evidence>
<keyword evidence="6" id="KW-0677">Repeat</keyword>
<keyword evidence="3" id="KW-0963">Cytoplasm</keyword>
<dbReference type="GO" id="GO:0005085">
    <property type="term" value="F:guanyl-nucleotide exchange factor activity"/>
    <property type="evidence" value="ECO:0007669"/>
    <property type="project" value="UniProtKB-KW"/>
</dbReference>
<evidence type="ECO:0000256" key="4">
    <source>
        <dbReference type="ARBA" id="ARBA00022553"/>
    </source>
</evidence>
<evidence type="ECO:0000259" key="13">
    <source>
        <dbReference type="Pfam" id="PF25390"/>
    </source>
</evidence>
<evidence type="ECO:0000256" key="1">
    <source>
        <dbReference type="ARBA" id="ARBA00004123"/>
    </source>
</evidence>
<evidence type="ECO:0000256" key="8">
    <source>
        <dbReference type="ARBA" id="ARBA00053612"/>
    </source>
</evidence>
<feature type="repeat" description="RCC1" evidence="11">
    <location>
        <begin position="120"/>
        <end position="171"/>
    </location>
</feature>
<feature type="repeat" description="RCC1" evidence="11">
    <location>
        <begin position="231"/>
        <end position="283"/>
    </location>
</feature>
<dbReference type="InterPro" id="IPR000408">
    <property type="entry name" value="Reg_chr_condens"/>
</dbReference>
<dbReference type="PROSITE" id="PS00626">
    <property type="entry name" value="RCC1_2"/>
    <property type="match status" value="1"/>
</dbReference>
<keyword evidence="15" id="KW-1185">Reference proteome</keyword>
<evidence type="ECO:0000256" key="12">
    <source>
        <dbReference type="SAM" id="MobiDB-lite"/>
    </source>
</evidence>
<dbReference type="Gene3D" id="2.130.10.30">
    <property type="entry name" value="Regulator of chromosome condensation 1/beta-lactamase-inhibitor protein II"/>
    <property type="match status" value="2"/>
</dbReference>
<evidence type="ECO:0000256" key="5">
    <source>
        <dbReference type="ARBA" id="ARBA00022658"/>
    </source>
</evidence>
<accession>A0A667HEP9</accession>
<keyword evidence="4" id="KW-0597">Phosphoprotein</keyword>
<dbReference type="Proteomes" id="UP000472241">
    <property type="component" value="Unplaced"/>
</dbReference>
<dbReference type="SUPFAM" id="SSF50985">
    <property type="entry name" value="RCC1/BLIP-II"/>
    <property type="match status" value="1"/>
</dbReference>
<dbReference type="PROSITE" id="PS50012">
    <property type="entry name" value="RCC1_3"/>
    <property type="match status" value="7"/>
</dbReference>
<dbReference type="PRINTS" id="PR00633">
    <property type="entry name" value="RCCNDNSATION"/>
</dbReference>
<gene>
    <name evidence="14" type="primary">SERGEF</name>
</gene>
<evidence type="ECO:0000256" key="7">
    <source>
        <dbReference type="ARBA" id="ARBA00023242"/>
    </source>
</evidence>
<comment type="subunit">
    <text evidence="9">Interacts with SEC5. The interaction occurs only in the presence of magnesium or manganese and is stimulated by dCTP or GTP.</text>
</comment>
<dbReference type="Ensembl" id="ENSLCNT00005028462.1">
    <property type="protein sequence ID" value="ENSLCNP00005025468.1"/>
    <property type="gene ID" value="ENSLCNG00005016527.1"/>
</dbReference>
<sequence>MEREPRASEAAPEAAVLFAWGANSYGQLGLGHKEDVLLPQQLNDFCKPECVRRITGGGGHSAIVTDEGGLFVCGLNKDGQLGLGHTEDVLYFTTCRSLLGCPVQQVACGWDFTIILTENGQVLSCGSNSFGQLGVPHGPRRCVVPQAIELLKEKVVCIAAGLRHALAATASGIVFQWGTGLASSGRRLCPGQTLPLFLTAKEPSRVTGLENSKATCVLAGSDHSASLTDAGELYVWGSNKHGQLASLAAFLPLPQKIEARCFQNEKVTSVWSGWTHLVAQTETGRVFTWGRADYGQLGRKLESREGWKLQSHDSSLPCSGPQKSMPSCLHCLTGAAEVSCGSEHNLAVIGGMCYSWGWNEHGMCGDGSEANIWAPKPVPSLQSSLGLLVGCGAGHSLALCQLPALPALGQHPKVTGPSPDAAESAKSQEAMDRETGRKDNQKLPLKAYLTGPEMGGL</sequence>
<evidence type="ECO:0000313" key="14">
    <source>
        <dbReference type="Ensembl" id="ENSLCNP00005025468.1"/>
    </source>
</evidence>
<keyword evidence="5" id="KW-0344">Guanine-nucleotide releasing factor</keyword>
<proteinExistence type="predicted"/>
<evidence type="ECO:0000256" key="11">
    <source>
        <dbReference type="PROSITE-ProRule" id="PRU00235"/>
    </source>
</evidence>
<feature type="repeat" description="RCC1" evidence="11">
    <location>
        <begin position="172"/>
        <end position="230"/>
    </location>
</feature>
<feature type="compositionally biased region" description="Basic and acidic residues" evidence="12">
    <location>
        <begin position="429"/>
        <end position="441"/>
    </location>
</feature>
<dbReference type="InterPro" id="IPR009091">
    <property type="entry name" value="RCC1/BLIP-II"/>
</dbReference>
<protein>
    <recommendedName>
        <fullName evidence="10">Secretion-regulating guanine nucleotide exchange factor</fullName>
    </recommendedName>
</protein>
<reference evidence="14" key="2">
    <citation type="submission" date="2025-09" db="UniProtKB">
        <authorList>
            <consortium name="Ensembl"/>
        </authorList>
    </citation>
    <scope>IDENTIFICATION</scope>
</reference>